<reference evidence="2 3" key="1">
    <citation type="journal article" date="2016" name="Nat. Commun.">
        <title>Thousands of microbial genomes shed light on interconnected biogeochemical processes in an aquifer system.</title>
        <authorList>
            <person name="Anantharaman K."/>
            <person name="Brown C.T."/>
            <person name="Hug L.A."/>
            <person name="Sharon I."/>
            <person name="Castelle C.J."/>
            <person name="Probst A.J."/>
            <person name="Thomas B.C."/>
            <person name="Singh A."/>
            <person name="Wilkins M.J."/>
            <person name="Karaoz U."/>
            <person name="Brodie E.L."/>
            <person name="Williams K.H."/>
            <person name="Hubbard S.S."/>
            <person name="Banfield J.F."/>
        </authorList>
    </citation>
    <scope>NUCLEOTIDE SEQUENCE [LARGE SCALE GENOMIC DNA]</scope>
</reference>
<feature type="transmembrane region" description="Helical" evidence="1">
    <location>
        <begin position="54"/>
        <end position="73"/>
    </location>
</feature>
<keyword evidence="1" id="KW-0472">Membrane</keyword>
<feature type="transmembrane region" description="Helical" evidence="1">
    <location>
        <begin position="29"/>
        <end position="47"/>
    </location>
</feature>
<protein>
    <submittedName>
        <fullName evidence="2">Uncharacterized protein</fullName>
    </submittedName>
</protein>
<evidence type="ECO:0000313" key="3">
    <source>
        <dbReference type="Proteomes" id="UP000179047"/>
    </source>
</evidence>
<name>A0A1F8GWK7_9BACT</name>
<dbReference type="AlphaFoldDB" id="A0A1F8GWK7"/>
<feature type="transmembrane region" description="Helical" evidence="1">
    <location>
        <begin position="79"/>
        <end position="101"/>
    </location>
</feature>
<accession>A0A1F8GWK7</accession>
<comment type="caution">
    <text evidence="2">The sequence shown here is derived from an EMBL/GenBank/DDBJ whole genome shotgun (WGS) entry which is preliminary data.</text>
</comment>
<proteinExistence type="predicted"/>
<evidence type="ECO:0000313" key="2">
    <source>
        <dbReference type="EMBL" id="OGN29038.1"/>
    </source>
</evidence>
<dbReference type="Proteomes" id="UP000179047">
    <property type="component" value="Unassembled WGS sequence"/>
</dbReference>
<dbReference type="STRING" id="1802701.A3A33_00060"/>
<keyword evidence="1" id="KW-0812">Transmembrane</keyword>
<evidence type="ECO:0000256" key="1">
    <source>
        <dbReference type="SAM" id="Phobius"/>
    </source>
</evidence>
<gene>
    <name evidence="2" type="ORF">A3A33_00060</name>
</gene>
<keyword evidence="1" id="KW-1133">Transmembrane helix</keyword>
<organism evidence="2 3">
    <name type="scientific">Candidatus Yanofskybacteria bacterium RIFCSPLOWO2_01_FULL_49_25</name>
    <dbReference type="NCBI Taxonomy" id="1802701"/>
    <lineage>
        <taxon>Bacteria</taxon>
        <taxon>Candidatus Yanofskyibacteriota</taxon>
    </lineage>
</organism>
<sequence>MKQILSAIGVAVLTVGTQRVMLMGGADLGMATVMATLVSLALAISTATMIFQDIGFSLGLAHIMITSFAVGAACTDLERVAIVALMIAFAANLTTVFYGIWLTGRR</sequence>
<dbReference type="EMBL" id="MGKP01000010">
    <property type="protein sequence ID" value="OGN29038.1"/>
    <property type="molecule type" value="Genomic_DNA"/>
</dbReference>